<organism evidence="1 2">
    <name type="scientific">Sphingomonas ginsenosidivorax</name>
    <dbReference type="NCBI Taxonomy" id="862135"/>
    <lineage>
        <taxon>Bacteria</taxon>
        <taxon>Pseudomonadati</taxon>
        <taxon>Pseudomonadota</taxon>
        <taxon>Alphaproteobacteria</taxon>
        <taxon>Sphingomonadales</taxon>
        <taxon>Sphingomonadaceae</taxon>
        <taxon>Sphingomonas</taxon>
    </lineage>
</organism>
<evidence type="ECO:0000313" key="2">
    <source>
        <dbReference type="Proteomes" id="UP000321250"/>
    </source>
</evidence>
<dbReference type="Proteomes" id="UP000321250">
    <property type="component" value="Unassembled WGS sequence"/>
</dbReference>
<keyword evidence="2" id="KW-1185">Reference proteome</keyword>
<comment type="caution">
    <text evidence="1">The sequence shown here is derived from an EMBL/GenBank/DDBJ whole genome shotgun (WGS) entry which is preliminary data.</text>
</comment>
<sequence>MIERMPDWPAAMTGEMALAYTGVAEAQLREWECRGTVRFCMRGPRGAAIAARSSLFAIHMFAVFIA</sequence>
<gene>
    <name evidence="1" type="ORF">FSB78_09990</name>
</gene>
<accession>A0A5C6UJG4</accession>
<protein>
    <submittedName>
        <fullName evidence="1">Uncharacterized protein</fullName>
    </submittedName>
</protein>
<dbReference type="EMBL" id="VOQR01000001">
    <property type="protein sequence ID" value="TXC72867.1"/>
    <property type="molecule type" value="Genomic_DNA"/>
</dbReference>
<reference evidence="1 2" key="1">
    <citation type="journal article" date="2013" name="Antonie Van Leeuwenhoek">
        <title>Sphingomonas ginsenosidivorax sp. nov., with the ability to transform ginsenosides.</title>
        <authorList>
            <person name="Jin X.F."/>
            <person name="Kim J.K."/>
            <person name="Liu Q.M."/>
            <person name="Kang M.S."/>
            <person name="He D."/>
            <person name="Jin F.X."/>
            <person name="Kim S.C."/>
            <person name="Im W.T."/>
        </authorList>
    </citation>
    <scope>NUCLEOTIDE SEQUENCE [LARGE SCALE GENOMIC DNA]</scope>
    <source>
        <strain evidence="1 2">KHI67</strain>
    </source>
</reference>
<evidence type="ECO:0000313" key="1">
    <source>
        <dbReference type="EMBL" id="TXC72867.1"/>
    </source>
</evidence>
<name>A0A5C6UJG4_9SPHN</name>
<proteinExistence type="predicted"/>
<dbReference type="AlphaFoldDB" id="A0A5C6UJG4"/>